<sequence>QNDSAATVFRVDNSGNTYISANDSSQAAPRIIGWENLSAGEAVRLEIGDNANGFQGGFDLSTDFYSYNTIRMIGGREVGTGNPVFVANEGIGFHVINTVADSEAMVVSGGPSQTADLAQWRPSGLAAVASIDIAGNIFSDGFFETGEIGTPSTPSSGFGRFYAKTDGDPYFLNDAGTETNLITPGASGFSGYSGPTGTSGFSGYSGPAGTGTALSGFSGQSGFSGYSGPTGTSGFSGPQGGGGQSNGYGEFYMQGNATSTPLATDTWTLISGTTSAGILEQYSHTTPGKLTYDGSETKDFLINATISMTGGVDDVYHFSAYKNGSIVAKTEIVRKNGKSGDAGNAGLTALVSMSTDDYLELAVKNVKGRIQA</sequence>
<proteinExistence type="predicted"/>
<organism evidence="1">
    <name type="scientific">marine sediment metagenome</name>
    <dbReference type="NCBI Taxonomy" id="412755"/>
    <lineage>
        <taxon>unclassified sequences</taxon>
        <taxon>metagenomes</taxon>
        <taxon>ecological metagenomes</taxon>
    </lineage>
</organism>
<feature type="non-terminal residue" evidence="1">
    <location>
        <position position="1"/>
    </location>
</feature>
<reference evidence="1" key="1">
    <citation type="journal article" date="2014" name="Front. Microbiol.">
        <title>High frequency of phylogenetically diverse reductive dehalogenase-homologous genes in deep subseafloor sedimentary metagenomes.</title>
        <authorList>
            <person name="Kawai M."/>
            <person name="Futagami T."/>
            <person name="Toyoda A."/>
            <person name="Takaki Y."/>
            <person name="Nishi S."/>
            <person name="Hori S."/>
            <person name="Arai W."/>
            <person name="Tsubouchi T."/>
            <person name="Morono Y."/>
            <person name="Uchiyama I."/>
            <person name="Ito T."/>
            <person name="Fujiyama A."/>
            <person name="Inagaki F."/>
            <person name="Takami H."/>
        </authorList>
    </citation>
    <scope>NUCLEOTIDE SEQUENCE</scope>
    <source>
        <strain evidence="1">Expedition CK06-06</strain>
    </source>
</reference>
<evidence type="ECO:0000313" key="1">
    <source>
        <dbReference type="EMBL" id="GAF77768.1"/>
    </source>
</evidence>
<gene>
    <name evidence="1" type="ORF">S01H1_15966</name>
</gene>
<feature type="non-terminal residue" evidence="1">
    <location>
        <position position="372"/>
    </location>
</feature>
<comment type="caution">
    <text evidence="1">The sequence shown here is derived from an EMBL/GenBank/DDBJ whole genome shotgun (WGS) entry which is preliminary data.</text>
</comment>
<name>X0S9P6_9ZZZZ</name>
<dbReference type="EMBL" id="BARS01008367">
    <property type="protein sequence ID" value="GAF77768.1"/>
    <property type="molecule type" value="Genomic_DNA"/>
</dbReference>
<protein>
    <submittedName>
        <fullName evidence="1">Uncharacterized protein</fullName>
    </submittedName>
</protein>
<dbReference type="AlphaFoldDB" id="X0S9P6"/>
<accession>X0S9P6</accession>